<dbReference type="CDD" id="cd16641">
    <property type="entry name" value="mRING-HC-C3HC3D_TRAF4"/>
    <property type="match status" value="1"/>
</dbReference>
<evidence type="ECO:0000259" key="53">
    <source>
        <dbReference type="PROSITE" id="PS50144"/>
    </source>
</evidence>
<organism evidence="55 56">
    <name type="scientific">Scophthalmus maximus</name>
    <name type="common">Turbot</name>
    <name type="synonym">Psetta maxima</name>
    <dbReference type="NCBI Taxonomy" id="52904"/>
    <lineage>
        <taxon>Eukaryota</taxon>
        <taxon>Metazoa</taxon>
        <taxon>Chordata</taxon>
        <taxon>Craniata</taxon>
        <taxon>Vertebrata</taxon>
        <taxon>Euteleostomi</taxon>
        <taxon>Actinopterygii</taxon>
        <taxon>Neopterygii</taxon>
        <taxon>Teleostei</taxon>
        <taxon>Neoteleostei</taxon>
        <taxon>Acanthomorphata</taxon>
        <taxon>Carangaria</taxon>
        <taxon>Pleuronectiformes</taxon>
        <taxon>Pleuronectoidei</taxon>
        <taxon>Scophthalmidae</taxon>
        <taxon>Scophthalmus</taxon>
    </lineage>
</organism>
<dbReference type="InterPro" id="IPR000719">
    <property type="entry name" value="Prot_kinase_dom"/>
</dbReference>
<keyword evidence="31" id="KW-0832">Ubl conjugation</keyword>
<dbReference type="EMBL" id="CP026245">
    <property type="protein sequence ID" value="AWO98726.1"/>
    <property type="molecule type" value="Genomic_DNA"/>
</dbReference>
<dbReference type="InterPro" id="IPR000408">
    <property type="entry name" value="Reg_chr_condens"/>
</dbReference>
<dbReference type="InterPro" id="IPR037307">
    <property type="entry name" value="TRAF4_MATH"/>
</dbReference>
<dbReference type="Gene3D" id="1.10.510.10">
    <property type="entry name" value="Transferase(Phosphotransferase) domain 1"/>
    <property type="match status" value="1"/>
</dbReference>
<comment type="similarity">
    <text evidence="9">Belongs to the protein kinase superfamily. NEK Ser/Thr protein kinase family. NIMA subfamily.</text>
</comment>
<evidence type="ECO:0000256" key="6">
    <source>
        <dbReference type="ARBA" id="ARBA00004430"/>
    </source>
</evidence>
<feature type="repeat" description="RCC1" evidence="48">
    <location>
        <begin position="636"/>
        <end position="688"/>
    </location>
</feature>
<dbReference type="SUPFAM" id="SSF50985">
    <property type="entry name" value="RCC1/BLIP-II"/>
    <property type="match status" value="1"/>
</dbReference>
<dbReference type="EC" id="2.7.11.1" evidence="11"/>
<evidence type="ECO:0000256" key="36">
    <source>
        <dbReference type="ARBA" id="ARBA00023212"/>
    </source>
</evidence>
<comment type="catalytic activity">
    <reaction evidence="1">
        <text>S-ubiquitinyl-[E2 ubiquitin-conjugating enzyme]-L-cysteine + [acceptor protein]-L-lysine = [E2 ubiquitin-conjugating enzyme]-L-cysteine + N(6)-ubiquitinyl-[acceptor protein]-L-lysine.</text>
        <dbReference type="EC" id="2.3.2.27"/>
    </reaction>
</comment>
<protein>
    <recommendedName>
        <fullName evidence="44">Serine/threonine-protein kinase Nek8</fullName>
        <ecNumber evidence="10">2.3.2.27</ecNumber>
        <ecNumber evidence="11">2.7.11.1</ecNumber>
    </recommendedName>
    <alternativeName>
        <fullName evidence="46">Never in mitosis A-related kinase 8</fullName>
    </alternativeName>
    <alternativeName>
        <fullName evidence="45">TNF receptor-associated factor 4</fullName>
    </alternativeName>
</protein>
<dbReference type="PROSITE" id="PS50144">
    <property type="entry name" value="MATH"/>
    <property type="match status" value="1"/>
</dbReference>
<evidence type="ECO:0000256" key="23">
    <source>
        <dbReference type="ARBA" id="ARBA00022737"/>
    </source>
</evidence>
<dbReference type="PROSITE" id="PS50145">
    <property type="entry name" value="ZF_TRAF"/>
    <property type="match status" value="3"/>
</dbReference>
<feature type="domain" description="TRAF-type" evidence="54">
    <location>
        <begin position="955"/>
        <end position="1011"/>
    </location>
</feature>
<evidence type="ECO:0000256" key="26">
    <source>
        <dbReference type="ARBA" id="ARBA00022777"/>
    </source>
</evidence>
<evidence type="ECO:0000313" key="55">
    <source>
        <dbReference type="EMBL" id="AWO98726.1"/>
    </source>
</evidence>
<dbReference type="InterPro" id="IPR001293">
    <property type="entry name" value="Znf_TRAF"/>
</dbReference>
<dbReference type="FunFam" id="3.30.40.10:FF:000381">
    <property type="entry name" value="TNF receptor-associated factor"/>
    <property type="match status" value="1"/>
</dbReference>
<keyword evidence="56" id="KW-1185">Reference proteome</keyword>
<keyword evidence="15" id="KW-0963">Cytoplasm</keyword>
<keyword evidence="12" id="KW-0796">Tight junction</keyword>
<evidence type="ECO:0000256" key="48">
    <source>
        <dbReference type="PROSITE-ProRule" id="PRU00235"/>
    </source>
</evidence>
<feature type="repeat" description="RCC1" evidence="48">
    <location>
        <begin position="586"/>
        <end position="635"/>
    </location>
</feature>
<keyword evidence="24 49" id="KW-0547">Nucleotide-binding</keyword>
<dbReference type="InterPro" id="IPR009091">
    <property type="entry name" value="RCC1/BLIP-II"/>
</dbReference>
<feature type="domain" description="TRAF-type" evidence="54">
    <location>
        <begin position="847"/>
        <end position="899"/>
    </location>
</feature>
<keyword evidence="20" id="KW-0808">Transferase</keyword>
<evidence type="ECO:0000256" key="35">
    <source>
        <dbReference type="ARBA" id="ARBA00023136"/>
    </source>
</evidence>
<evidence type="ECO:0000256" key="28">
    <source>
        <dbReference type="ARBA" id="ARBA00022833"/>
    </source>
</evidence>
<dbReference type="GO" id="GO:0006915">
    <property type="term" value="P:apoptotic process"/>
    <property type="evidence" value="ECO:0007669"/>
    <property type="project" value="UniProtKB-KW"/>
</dbReference>
<keyword evidence="32" id="KW-0391">Immunity</keyword>
<dbReference type="InterPro" id="IPR002083">
    <property type="entry name" value="MATH/TRAF_dom"/>
</dbReference>
<feature type="zinc finger region" description="TRAF-type" evidence="47">
    <location>
        <begin position="901"/>
        <end position="953"/>
    </location>
</feature>
<keyword evidence="23" id="KW-0677">Repeat</keyword>
<feature type="domain" description="TRAF-type" evidence="54">
    <location>
        <begin position="901"/>
        <end position="953"/>
    </location>
</feature>
<dbReference type="CDD" id="cd03781">
    <property type="entry name" value="MATH_TRAF4"/>
    <property type="match status" value="1"/>
</dbReference>
<dbReference type="PANTHER" id="PTHR44535">
    <property type="entry name" value="PROTEIN CBG16200"/>
    <property type="match status" value="1"/>
</dbReference>
<dbReference type="PROSITE" id="PS50089">
    <property type="entry name" value="ZF_RING_2"/>
    <property type="match status" value="1"/>
</dbReference>
<evidence type="ECO:0000256" key="33">
    <source>
        <dbReference type="ARBA" id="ARBA00022949"/>
    </source>
</evidence>
<dbReference type="InterPro" id="IPR058923">
    <property type="entry name" value="RCC1-like_dom"/>
</dbReference>
<keyword evidence="30" id="KW-0460">Magnesium</keyword>
<keyword evidence="21" id="KW-0053">Apoptosis</keyword>
<evidence type="ECO:0000256" key="14">
    <source>
        <dbReference type="ARBA" id="ARBA00022475"/>
    </source>
</evidence>
<dbReference type="GO" id="GO:0005813">
    <property type="term" value="C:centrosome"/>
    <property type="evidence" value="ECO:0007669"/>
    <property type="project" value="UniProtKB-SubCell"/>
</dbReference>
<dbReference type="Gene3D" id="3.30.40.10">
    <property type="entry name" value="Zinc/RING finger domain, C3HC4 (zinc finger)"/>
    <property type="match status" value="4"/>
</dbReference>
<dbReference type="GO" id="GO:0008270">
    <property type="term" value="F:zinc ion binding"/>
    <property type="evidence" value="ECO:0007669"/>
    <property type="project" value="UniProtKB-KW"/>
</dbReference>
<keyword evidence="35" id="KW-0472">Membrane</keyword>
<dbReference type="PRINTS" id="PR00633">
    <property type="entry name" value="RCCNDNSATION"/>
</dbReference>
<dbReference type="SMART" id="SM00220">
    <property type="entry name" value="S_TKc"/>
    <property type="match status" value="1"/>
</dbReference>
<dbReference type="Gene3D" id="2.60.210.10">
    <property type="entry name" value="Apoptosis, Tumor Necrosis Factor Receptor Associated Protein 2, Chain A"/>
    <property type="match status" value="1"/>
</dbReference>
<evidence type="ECO:0000256" key="13">
    <source>
        <dbReference type="ARBA" id="ARBA00022473"/>
    </source>
</evidence>
<dbReference type="PANTHER" id="PTHR44535:SF4">
    <property type="entry name" value="SERINE_THREONINE-PROTEIN KINASE NEK8"/>
    <property type="match status" value="1"/>
</dbReference>
<dbReference type="InterPro" id="IPR017441">
    <property type="entry name" value="Protein_kinase_ATP_BS"/>
</dbReference>
<evidence type="ECO:0000256" key="39">
    <source>
        <dbReference type="ARBA" id="ARBA00047899"/>
    </source>
</evidence>
<dbReference type="GO" id="GO:0061630">
    <property type="term" value="F:ubiquitin protein ligase activity"/>
    <property type="evidence" value="ECO:0007669"/>
    <property type="project" value="UniProtKB-EC"/>
</dbReference>
<feature type="zinc finger region" description="TRAF-type" evidence="47">
    <location>
        <begin position="847"/>
        <end position="899"/>
    </location>
</feature>
<dbReference type="AlphaFoldDB" id="A0A2U9B498"/>
<evidence type="ECO:0000313" key="56">
    <source>
        <dbReference type="Proteomes" id="UP000246464"/>
    </source>
</evidence>
<feature type="region of interest" description="Disordered" evidence="50">
    <location>
        <begin position="288"/>
        <end position="308"/>
    </location>
</feature>
<dbReference type="GO" id="GO:0045087">
    <property type="term" value="P:innate immune response"/>
    <property type="evidence" value="ECO:0007669"/>
    <property type="project" value="UniProtKB-KW"/>
</dbReference>
<dbReference type="GO" id="GO:0005886">
    <property type="term" value="C:plasma membrane"/>
    <property type="evidence" value="ECO:0007669"/>
    <property type="project" value="UniProtKB-SubCell"/>
</dbReference>
<evidence type="ECO:0000256" key="17">
    <source>
        <dbReference type="ARBA" id="ARBA00022527"/>
    </source>
</evidence>
<keyword evidence="19" id="KW-0399">Innate immunity</keyword>
<evidence type="ECO:0000256" key="18">
    <source>
        <dbReference type="ARBA" id="ARBA00022553"/>
    </source>
</evidence>
<dbReference type="FunFam" id="3.30.200.20:FF:000243">
    <property type="entry name" value="serine/threonine-protein kinase Nek8"/>
    <property type="match status" value="1"/>
</dbReference>
<dbReference type="Pfam" id="PF00097">
    <property type="entry name" value="zf-C3HC4"/>
    <property type="match status" value="1"/>
</dbReference>
<evidence type="ECO:0000256" key="4">
    <source>
        <dbReference type="ARBA" id="ARBA00004300"/>
    </source>
</evidence>
<dbReference type="PROSITE" id="PS50012">
    <property type="entry name" value="RCC1_3"/>
    <property type="match status" value="4"/>
</dbReference>
<evidence type="ECO:0000256" key="21">
    <source>
        <dbReference type="ARBA" id="ARBA00022703"/>
    </source>
</evidence>
<dbReference type="FunFam" id="1.10.510.10:FF:000262">
    <property type="entry name" value="Serine/threonine-protein kinase Nek8"/>
    <property type="match status" value="1"/>
</dbReference>
<evidence type="ECO:0000256" key="19">
    <source>
        <dbReference type="ARBA" id="ARBA00022588"/>
    </source>
</evidence>
<evidence type="ECO:0000256" key="15">
    <source>
        <dbReference type="ARBA" id="ARBA00022490"/>
    </source>
</evidence>
<gene>
    <name evidence="55" type="ORF">SMAX5B_019887</name>
</gene>
<comment type="catalytic activity">
    <reaction evidence="40">
        <text>L-seryl-[protein] + ATP = O-phospho-L-seryl-[protein] + ADP + H(+)</text>
        <dbReference type="Rhea" id="RHEA:17989"/>
        <dbReference type="Rhea" id="RHEA-COMP:9863"/>
        <dbReference type="Rhea" id="RHEA-COMP:11604"/>
        <dbReference type="ChEBI" id="CHEBI:15378"/>
        <dbReference type="ChEBI" id="CHEBI:29999"/>
        <dbReference type="ChEBI" id="CHEBI:30616"/>
        <dbReference type="ChEBI" id="CHEBI:83421"/>
        <dbReference type="ChEBI" id="CHEBI:456216"/>
        <dbReference type="EC" id="2.7.11.1"/>
    </reaction>
</comment>
<dbReference type="SMART" id="SM00184">
    <property type="entry name" value="RING"/>
    <property type="match status" value="1"/>
</dbReference>
<dbReference type="InterPro" id="IPR001841">
    <property type="entry name" value="Znf_RING"/>
</dbReference>
<evidence type="ECO:0000256" key="38">
    <source>
        <dbReference type="ARBA" id="ARBA00023273"/>
    </source>
</evidence>
<evidence type="ECO:0000256" key="47">
    <source>
        <dbReference type="PROSITE-ProRule" id="PRU00207"/>
    </source>
</evidence>
<dbReference type="GO" id="GO:0005634">
    <property type="term" value="C:nucleus"/>
    <property type="evidence" value="ECO:0007669"/>
    <property type="project" value="UniProtKB-SubCell"/>
</dbReference>
<comment type="cofactor">
    <cofactor evidence="2">
        <name>Mg(2+)</name>
        <dbReference type="ChEBI" id="CHEBI:18420"/>
    </cofactor>
</comment>
<comment type="catalytic activity">
    <reaction evidence="39">
        <text>L-threonyl-[protein] + ATP = O-phospho-L-threonyl-[protein] + ADP + H(+)</text>
        <dbReference type="Rhea" id="RHEA:46608"/>
        <dbReference type="Rhea" id="RHEA-COMP:11060"/>
        <dbReference type="Rhea" id="RHEA-COMP:11605"/>
        <dbReference type="ChEBI" id="CHEBI:15378"/>
        <dbReference type="ChEBI" id="CHEBI:30013"/>
        <dbReference type="ChEBI" id="CHEBI:30616"/>
        <dbReference type="ChEBI" id="CHEBI:61977"/>
        <dbReference type="ChEBI" id="CHEBI:456216"/>
        <dbReference type="EC" id="2.7.11.1"/>
    </reaction>
</comment>
<dbReference type="GO" id="GO:0005524">
    <property type="term" value="F:ATP binding"/>
    <property type="evidence" value="ECO:0007669"/>
    <property type="project" value="UniProtKB-UniRule"/>
</dbReference>
<keyword evidence="28 47" id="KW-0862">Zinc</keyword>
<dbReference type="SUPFAM" id="SSF49599">
    <property type="entry name" value="TRAF domain-like"/>
    <property type="match status" value="4"/>
</dbReference>
<dbReference type="Gene3D" id="3.30.200.20">
    <property type="entry name" value="Phosphorylase Kinase, domain 1"/>
    <property type="match status" value="1"/>
</dbReference>
<evidence type="ECO:0000256" key="5">
    <source>
        <dbReference type="ARBA" id="ARBA00004413"/>
    </source>
</evidence>
<dbReference type="SUPFAM" id="SSF56112">
    <property type="entry name" value="Protein kinase-like (PK-like)"/>
    <property type="match status" value="1"/>
</dbReference>
<dbReference type="SUPFAM" id="SSF57850">
    <property type="entry name" value="RING/U-box"/>
    <property type="match status" value="1"/>
</dbReference>
<keyword evidence="27" id="KW-0833">Ubl conjugation pathway</keyword>
<dbReference type="FunFam" id="2.60.210.10:FF:000007">
    <property type="entry name" value="TNF receptor-associated factor"/>
    <property type="match status" value="1"/>
</dbReference>
<evidence type="ECO:0000259" key="52">
    <source>
        <dbReference type="PROSITE" id="PS50089"/>
    </source>
</evidence>
<dbReference type="InterPro" id="IPR044120">
    <property type="entry name" value="STKc_Nek8"/>
</dbReference>
<reference evidence="55 56" key="1">
    <citation type="submission" date="2017-12" db="EMBL/GenBank/DDBJ databases">
        <title>Integrating genomic resources of turbot (Scophthalmus maximus) in depth evaluation of genetic and physical mapping variation across individuals.</title>
        <authorList>
            <person name="Martinez P."/>
        </authorList>
    </citation>
    <scope>NUCLEOTIDE SEQUENCE [LARGE SCALE GENOMIC DNA]</scope>
</reference>
<evidence type="ECO:0000256" key="45">
    <source>
        <dbReference type="ARBA" id="ARBA00072831"/>
    </source>
</evidence>
<evidence type="ECO:0000256" key="24">
    <source>
        <dbReference type="ARBA" id="ARBA00022741"/>
    </source>
</evidence>
<keyword evidence="29 49" id="KW-0067">ATP-binding</keyword>
<evidence type="ECO:0000256" key="44">
    <source>
        <dbReference type="ARBA" id="ARBA00067737"/>
    </source>
</evidence>
<keyword evidence="14" id="KW-1003">Cell membrane</keyword>
<evidence type="ECO:0000256" key="50">
    <source>
        <dbReference type="SAM" id="MobiDB-lite"/>
    </source>
</evidence>
<evidence type="ECO:0000256" key="29">
    <source>
        <dbReference type="ARBA" id="ARBA00022840"/>
    </source>
</evidence>
<evidence type="ECO:0000256" key="2">
    <source>
        <dbReference type="ARBA" id="ARBA00001946"/>
    </source>
</evidence>
<evidence type="ECO:0000259" key="51">
    <source>
        <dbReference type="PROSITE" id="PS50011"/>
    </source>
</evidence>
<feature type="binding site" evidence="49">
    <location>
        <position position="33"/>
    </location>
    <ligand>
        <name>ATP</name>
        <dbReference type="ChEBI" id="CHEBI:30616"/>
    </ligand>
</feature>
<evidence type="ECO:0000256" key="34">
    <source>
        <dbReference type="ARBA" id="ARBA00023054"/>
    </source>
</evidence>
<accession>A0A2U9B498</accession>
<evidence type="ECO:0000256" key="1">
    <source>
        <dbReference type="ARBA" id="ARBA00000900"/>
    </source>
</evidence>
<dbReference type="FunFam" id="3.30.40.10:FF:000610">
    <property type="entry name" value="TNF receptor-associated factor"/>
    <property type="match status" value="1"/>
</dbReference>
<dbReference type="Pfam" id="PF25390">
    <property type="entry name" value="WD40_RLD"/>
    <property type="match status" value="1"/>
</dbReference>
<dbReference type="PROSITE" id="PS50011">
    <property type="entry name" value="PROTEIN_KINASE_DOM"/>
    <property type="match status" value="1"/>
</dbReference>
<proteinExistence type="inferred from homology"/>
<comment type="subcellular location">
    <subcellularLocation>
        <location evidence="7">Cell junction</location>
        <location evidence="7">Tight junction</location>
    </subcellularLocation>
    <subcellularLocation>
        <location evidence="5">Cell membrane</location>
        <topology evidence="5">Peripheral membrane protein</topology>
        <orientation evidence="5">Cytoplasmic side</orientation>
    </subcellularLocation>
    <subcellularLocation>
        <location evidence="6">Cytoplasm</location>
        <location evidence="6">Cytoskeleton</location>
        <location evidence="6">Cilium axoneme</location>
    </subcellularLocation>
    <subcellularLocation>
        <location evidence="4">Cytoplasm</location>
        <location evidence="4">Cytoskeleton</location>
        <location evidence="4">Microtubule organizing center</location>
        <location evidence="4">Centrosome</location>
    </subcellularLocation>
    <subcellularLocation>
        <location evidence="8">Cytoplasm</location>
        <location evidence="8">Perinuclear region</location>
    </subcellularLocation>
    <subcellularLocation>
        <location evidence="3">Nucleus</location>
    </subcellularLocation>
</comment>
<evidence type="ECO:0000256" key="8">
    <source>
        <dbReference type="ARBA" id="ARBA00004556"/>
    </source>
</evidence>
<dbReference type="GO" id="GO:0019899">
    <property type="term" value="F:enzyme binding"/>
    <property type="evidence" value="ECO:0007669"/>
    <property type="project" value="UniProtKB-ARBA"/>
</dbReference>
<evidence type="ECO:0000256" key="46">
    <source>
        <dbReference type="ARBA" id="ARBA00082686"/>
    </source>
</evidence>
<evidence type="ECO:0000256" key="43">
    <source>
        <dbReference type="ARBA" id="ARBA00062519"/>
    </source>
</evidence>
<dbReference type="EC" id="2.3.2.27" evidence="10"/>
<keyword evidence="18" id="KW-0597">Phosphoprotein</keyword>
<dbReference type="Gene3D" id="2.130.10.30">
    <property type="entry name" value="Regulator of chromosome condensation 1/beta-lactamase-inhibitor protein II"/>
    <property type="match status" value="2"/>
</dbReference>
<dbReference type="PROSITE" id="PS00108">
    <property type="entry name" value="PROTEIN_KINASE_ST"/>
    <property type="match status" value="1"/>
</dbReference>
<dbReference type="STRING" id="52904.ENSSMAP00000006956"/>
<evidence type="ECO:0000256" key="7">
    <source>
        <dbReference type="ARBA" id="ARBA00004435"/>
    </source>
</evidence>
<dbReference type="SMART" id="SM00061">
    <property type="entry name" value="MATH"/>
    <property type="match status" value="1"/>
</dbReference>
<dbReference type="FunFam" id="3.30.40.10:FF:000508">
    <property type="entry name" value="TNF receptor-associated factor"/>
    <property type="match status" value="1"/>
</dbReference>
<evidence type="ECO:0000259" key="54">
    <source>
        <dbReference type="PROSITE" id="PS50145"/>
    </source>
</evidence>
<keyword evidence="17" id="KW-0723">Serine/threonine-protein kinase</keyword>
<dbReference type="Proteomes" id="UP000246464">
    <property type="component" value="Chromosome 3"/>
</dbReference>
<dbReference type="InterPro" id="IPR013083">
    <property type="entry name" value="Znf_RING/FYVE/PHD"/>
</dbReference>
<evidence type="ECO:0000256" key="49">
    <source>
        <dbReference type="PROSITE-ProRule" id="PRU10141"/>
    </source>
</evidence>
<dbReference type="InterPro" id="IPR008974">
    <property type="entry name" value="TRAF-like"/>
</dbReference>
<feature type="domain" description="RING-type" evidence="52">
    <location>
        <begin position="763"/>
        <end position="803"/>
    </location>
</feature>
<feature type="repeat" description="RCC1" evidence="48">
    <location>
        <begin position="468"/>
        <end position="519"/>
    </location>
</feature>
<keyword evidence="16" id="KW-1017">Isopeptide bond</keyword>
<comment type="subunit">
    <text evidence="43">Homotrimer. Interacts with LTBR/TNFRSF3, NGFR/TNFRSF16, RPS6KB1 and TGFB1I1. Interacts with SMURF1. Interacts (via TRAF domain) with MAP3K4 (via kinase domain). Interacts with NCF1, TICAM1, IRAK1 and TRAF6, and is probably part of a complex containing TRAF4, NCF1, TICAM1, IRAK1 and TRAF6. Interacts (via MATH domain) with GP6 and GP1BB. Interacts with EGFR (via C-terminal region); this interaction promotes the formation of EGFR asymmetric dimers. Interacts with PKM; this interaction promotes PKM kinase activity.</text>
</comment>
<dbReference type="FunFam" id="2.130.10.30:FF:000032">
    <property type="entry name" value="Serine/threonine-protein kinase Nek8"/>
    <property type="match status" value="1"/>
</dbReference>
<evidence type="ECO:0000256" key="22">
    <source>
        <dbReference type="ARBA" id="ARBA00022723"/>
    </source>
</evidence>
<feature type="repeat" description="RCC1" evidence="48">
    <location>
        <begin position="416"/>
        <end position="467"/>
    </location>
</feature>
<evidence type="ECO:0000256" key="30">
    <source>
        <dbReference type="ARBA" id="ARBA00022842"/>
    </source>
</evidence>
<feature type="region of interest" description="Disordered" evidence="50">
    <location>
        <begin position="1154"/>
        <end position="1173"/>
    </location>
</feature>
<evidence type="ECO:0000256" key="9">
    <source>
        <dbReference type="ARBA" id="ARBA00010886"/>
    </source>
</evidence>
<dbReference type="InterPro" id="IPR018957">
    <property type="entry name" value="Znf_C3HC4_RING-type"/>
</dbReference>
<dbReference type="GO" id="GO:0048471">
    <property type="term" value="C:perinuclear region of cytoplasm"/>
    <property type="evidence" value="ECO:0007669"/>
    <property type="project" value="UniProtKB-SubCell"/>
</dbReference>
<evidence type="ECO:0000256" key="42">
    <source>
        <dbReference type="ARBA" id="ARBA00061230"/>
    </source>
</evidence>
<keyword evidence="36" id="KW-0206">Cytoskeleton</keyword>
<dbReference type="CDD" id="cd08220">
    <property type="entry name" value="STKc_Nek8"/>
    <property type="match status" value="1"/>
</dbReference>
<dbReference type="InterPro" id="IPR008271">
    <property type="entry name" value="Ser/Thr_kinase_AS"/>
</dbReference>
<dbReference type="InterPro" id="IPR011009">
    <property type="entry name" value="Kinase-like_dom_sf"/>
</dbReference>
<dbReference type="Pfam" id="PF00069">
    <property type="entry name" value="Pkinase"/>
    <property type="match status" value="1"/>
</dbReference>
<keyword evidence="37" id="KW-0539">Nucleus</keyword>
<evidence type="ECO:0000256" key="41">
    <source>
        <dbReference type="ARBA" id="ARBA00060618"/>
    </source>
</evidence>
<feature type="domain" description="Protein kinase" evidence="51">
    <location>
        <begin position="4"/>
        <end position="263"/>
    </location>
</feature>
<dbReference type="FunFam" id="2.130.10.30:FF:000017">
    <property type="entry name" value="Serine/threonine-protein kinase Nek8"/>
    <property type="match status" value="1"/>
</dbReference>
<evidence type="ECO:0000256" key="3">
    <source>
        <dbReference type="ARBA" id="ARBA00004123"/>
    </source>
</evidence>
<feature type="domain" description="MATH" evidence="53">
    <location>
        <begin position="1052"/>
        <end position="1207"/>
    </location>
</feature>
<keyword evidence="25 47" id="KW-0863">Zinc-finger</keyword>
<keyword evidence="26 55" id="KW-0418">Kinase</keyword>
<evidence type="ECO:0000256" key="11">
    <source>
        <dbReference type="ARBA" id="ARBA00012513"/>
    </source>
</evidence>
<dbReference type="GO" id="GO:0005923">
    <property type="term" value="C:bicellular tight junction"/>
    <property type="evidence" value="ECO:0007669"/>
    <property type="project" value="UniProtKB-SubCell"/>
</dbReference>
<dbReference type="InterPro" id="IPR051997">
    <property type="entry name" value="STK_NEK"/>
</dbReference>
<dbReference type="PROSITE" id="PS00107">
    <property type="entry name" value="PROTEIN_KINASE_ATP"/>
    <property type="match status" value="1"/>
</dbReference>
<keyword evidence="38" id="KW-0966">Cell projection</keyword>
<dbReference type="InterPro" id="IPR017907">
    <property type="entry name" value="Znf_RING_CS"/>
</dbReference>
<dbReference type="GO" id="GO:0009887">
    <property type="term" value="P:animal organ morphogenesis"/>
    <property type="evidence" value="ECO:0007669"/>
    <property type="project" value="TreeGrafter"/>
</dbReference>
<evidence type="ECO:0000256" key="20">
    <source>
        <dbReference type="ARBA" id="ARBA00022679"/>
    </source>
</evidence>
<evidence type="ECO:0000256" key="27">
    <source>
        <dbReference type="ARBA" id="ARBA00022786"/>
    </source>
</evidence>
<evidence type="ECO:0000256" key="16">
    <source>
        <dbReference type="ARBA" id="ARBA00022499"/>
    </source>
</evidence>
<comment type="similarity">
    <text evidence="42">Belongs to the TNF receptor-associated factor family. B subfamily.</text>
</comment>
<keyword evidence="13" id="KW-0217">Developmental protein</keyword>
<keyword evidence="22 47" id="KW-0479">Metal-binding</keyword>
<dbReference type="GO" id="GO:0004674">
    <property type="term" value="F:protein serine/threonine kinase activity"/>
    <property type="evidence" value="ECO:0007669"/>
    <property type="project" value="UniProtKB-KW"/>
</dbReference>
<feature type="zinc finger region" description="TRAF-type" evidence="47">
    <location>
        <begin position="955"/>
        <end position="1011"/>
    </location>
</feature>
<dbReference type="GO" id="GO:0046330">
    <property type="term" value="P:positive regulation of JNK cascade"/>
    <property type="evidence" value="ECO:0007669"/>
    <property type="project" value="InterPro"/>
</dbReference>
<dbReference type="GO" id="GO:0005930">
    <property type="term" value="C:axoneme"/>
    <property type="evidence" value="ECO:0007669"/>
    <property type="project" value="UniProtKB-SubCell"/>
</dbReference>
<evidence type="ECO:0000256" key="40">
    <source>
        <dbReference type="ARBA" id="ARBA00048679"/>
    </source>
</evidence>
<evidence type="ECO:0000256" key="31">
    <source>
        <dbReference type="ARBA" id="ARBA00022843"/>
    </source>
</evidence>
<evidence type="ECO:0000256" key="10">
    <source>
        <dbReference type="ARBA" id="ARBA00012483"/>
    </source>
</evidence>
<dbReference type="InterPro" id="IPR049342">
    <property type="entry name" value="TRAF1-6_MATH_dom"/>
</dbReference>
<dbReference type="Pfam" id="PF02176">
    <property type="entry name" value="zf-TRAF"/>
    <property type="match status" value="2"/>
</dbReference>
<evidence type="ECO:0000256" key="37">
    <source>
        <dbReference type="ARBA" id="ARBA00023242"/>
    </source>
</evidence>
<evidence type="ECO:0000256" key="32">
    <source>
        <dbReference type="ARBA" id="ARBA00022859"/>
    </source>
</evidence>
<dbReference type="Pfam" id="PF21355">
    <property type="entry name" value="TRAF-mep_MATH"/>
    <property type="match status" value="1"/>
</dbReference>
<sequence length="1215" mass="136005">MEKYEKIKVVGRGAFGIVHLCRRRSDGAFVILKEIPVEQMSRDERLAAQNECQVLKLLNHPNIIEYYENFLEDKALMIAMEYAPGGTLADYIQKRCNSLLDEDTILHFFVQILLALYHVHNKLILHRDLKTQNILLDKHQMIVKIGDFGISKILVSKSKAYTVVGTPCYISPELCEGKPYNQKSDIWALGCVLYELASLKRAFEAANLPALVLKIMSGTFAPISDRYSPELRQLILNMLNLDPSKRPQLNEIMALPICIRPLLNLYTDVGNVKMRRIEKPLSTVHTCAHGRAGGRVPTSRSRDGSVGLGSGKVHSLPLSSVYTWGSGISAPLRLPMLNTEVLQVSLGRTQKMGVTKSGRLITWEAPSVGSGEASLPGVVEQMQPQFISRFLEGQSGVTIKSVSCGDLFTTCMTDRGIIMTFGSGSNGCLGHGNFNDVTQPKIVEALLGYELVQVSCGASHVLAVTNEREVFAWGRGDNGRLGLGTQDTRNSPQQVCLPVEFEAQRVVCGVDCSMIISTQQRIVACGSNRFNKLGLDRIAAVEEPNPSDQVEEVHSYTPVQSAPLHTEKIIYIDIGTAHSVAVTERGQCFTFGSNQHGQMGCSSRRSSRVPCPVPGLQGIAMAACGDAFTLAIGADGEVYTWGKGARGRLGRKEGDSGIPRAVQLDETHPFTVTSVACCHGNTLLAVKRHCYKEFPYITRQNRSPEAKRALHLKDSISYCCRQDPRDANTSNLQPEARRASTEPAAMPGFDYKFLEKPKRRFQCPLCSKAMREPVQVSTCGHRFCDTCLQEFLSEGVFKCPEDQLPLDYAKIYPDPELEQQILALPIRCIHSEEGCRWTGQMKQLQGHFSTCAFNVIPCPNRCSVKLTRRDLPDHLQHDCPKRKVKCEFCGSEFTGEAYENHQGVCPQESVYCENKCGARMMRRLLSQHSMAECPKRTQPCKYCGKEFVFDTIQNHQYHCPRFPVQCPNQCGTPNIAREDLANHVKDNCGSALVLCPFKDAGCKHRCPKLAIGRHLEDTTKSHLTMMCNLVGRQRQEILELRREMEELSVSHDGVLIWKLSDYTRKLQEAKLRSNHEFFSPPFYTHRYGYKLQVSAFLNGNGSGEGSHLSVYIRVLPGEYDNLLEWPFSYKVTFSIMDQSDPSLSKPQHITETFNPDPNWKNFQKPSSSRNSLDESTLGFGYPKFISHEEIKKRNYIRDNCIFIKASIEIPQKIMA</sequence>
<name>A0A2U9B498_SCOMX</name>
<evidence type="ECO:0000256" key="12">
    <source>
        <dbReference type="ARBA" id="ARBA00022427"/>
    </source>
</evidence>
<keyword evidence="33" id="KW-0965">Cell junction</keyword>
<evidence type="ECO:0000256" key="25">
    <source>
        <dbReference type="ARBA" id="ARBA00022771"/>
    </source>
</evidence>
<comment type="pathway">
    <text evidence="41">Protein degradation; proteasomal ubiquitin-dependent pathway.</text>
</comment>
<dbReference type="PROSITE" id="PS00518">
    <property type="entry name" value="ZF_RING_1"/>
    <property type="match status" value="1"/>
</dbReference>
<keyword evidence="34" id="KW-0175">Coiled coil</keyword>